<gene>
    <name evidence="4" type="ORF">K1W69_26360</name>
</gene>
<dbReference type="InterPro" id="IPR029066">
    <property type="entry name" value="PLP-binding_barrel"/>
</dbReference>
<dbReference type="SMART" id="SM01119">
    <property type="entry name" value="D-ser_dehydrat"/>
    <property type="match status" value="1"/>
</dbReference>
<dbReference type="PANTHER" id="PTHR28004:SF2">
    <property type="entry name" value="D-SERINE DEHYDRATASE"/>
    <property type="match status" value="1"/>
</dbReference>
<dbReference type="GO" id="GO:0036088">
    <property type="term" value="P:D-serine catabolic process"/>
    <property type="evidence" value="ECO:0007669"/>
    <property type="project" value="TreeGrafter"/>
</dbReference>
<dbReference type="InterPro" id="IPR026956">
    <property type="entry name" value="D-ser_dehydrat-like_dom"/>
</dbReference>
<dbReference type="CDD" id="cd06820">
    <property type="entry name" value="PLPDE_III_LS_D-TA_like"/>
    <property type="match status" value="1"/>
</dbReference>
<keyword evidence="2" id="KW-0456">Lyase</keyword>
<dbReference type="GO" id="GO:0008721">
    <property type="term" value="F:D-serine ammonia-lyase activity"/>
    <property type="evidence" value="ECO:0007669"/>
    <property type="project" value="TreeGrafter"/>
</dbReference>
<organism evidence="4 5">
    <name type="scientific">Flavimaribacter sediminis</name>
    <dbReference type="NCBI Taxonomy" id="2865987"/>
    <lineage>
        <taxon>Bacteria</taxon>
        <taxon>Pseudomonadati</taxon>
        <taxon>Pseudomonadota</taxon>
        <taxon>Alphaproteobacteria</taxon>
        <taxon>Hyphomicrobiales</taxon>
        <taxon>Rhizobiaceae</taxon>
        <taxon>Flavimaribacter</taxon>
    </lineage>
</organism>
<keyword evidence="5" id="KW-1185">Reference proteome</keyword>
<protein>
    <submittedName>
        <fullName evidence="4">D-TA family PLP-dependent enzyme</fullName>
    </submittedName>
</protein>
<dbReference type="InterPro" id="IPR042208">
    <property type="entry name" value="D-ser_dehydrat-like_sf"/>
</dbReference>
<proteinExistence type="inferred from homology"/>
<evidence type="ECO:0000313" key="4">
    <source>
        <dbReference type="EMBL" id="MBW8640742.1"/>
    </source>
</evidence>
<name>A0AAE2ZVZ1_9HYPH</name>
<dbReference type="PANTHER" id="PTHR28004">
    <property type="entry name" value="ZGC:162816-RELATED"/>
    <property type="match status" value="1"/>
</dbReference>
<dbReference type="SUPFAM" id="SSF51419">
    <property type="entry name" value="PLP-binding barrel"/>
    <property type="match status" value="1"/>
</dbReference>
<evidence type="ECO:0000256" key="2">
    <source>
        <dbReference type="ARBA" id="ARBA00023239"/>
    </source>
</evidence>
<evidence type="ECO:0000259" key="3">
    <source>
        <dbReference type="SMART" id="SM01119"/>
    </source>
</evidence>
<comment type="caution">
    <text evidence="4">The sequence shown here is derived from an EMBL/GenBank/DDBJ whole genome shotgun (WGS) entry which is preliminary data.</text>
</comment>
<dbReference type="RefSeq" id="WP_220231477.1">
    <property type="nucleotide sequence ID" value="NZ_JAICBX010000008.1"/>
</dbReference>
<accession>A0AAE2ZVZ1</accession>
<dbReference type="InterPro" id="IPR051466">
    <property type="entry name" value="D-amino_acid_metab_enzyme"/>
</dbReference>
<sequence length="352" mass="37846">MNFHEVDTPAVIIDQSIADANLRKAQAYADKHGLALRPHIKTHKLPLFAHRQVELGAVGLTCQKLGEAEVMADAGLKDIFISYNIIGRHKLERLKNLHRRVTLSVAADSNEVIDGYAEAFAGSKSPLTVIIECDTGADRCGAQTPGQVLELARRIEAADGLAFGGLMTYPPRDRKADVNQWLATAIEQLEEAGIPCPRVSNGGTPDFYSVSEVKAATEHRPGTYIYSDRMQVAFGHGALEDCALTVLATVVSRPTENRAIIDAGSKALAADTCPAPGHGHIVEYPDAIITGLNEEHGMVDLSQCAEKPKIGDKVRVIPNHVCVVTNLFDTVTLIEDGDVIAHLPVAARGKVT</sequence>
<dbReference type="EMBL" id="JAICBX010000008">
    <property type="protein sequence ID" value="MBW8640742.1"/>
    <property type="molecule type" value="Genomic_DNA"/>
</dbReference>
<dbReference type="AlphaFoldDB" id="A0AAE2ZVZ1"/>
<reference evidence="4" key="1">
    <citation type="submission" date="2021-08" db="EMBL/GenBank/DDBJ databases">
        <title>Hoeflea bacterium WL0058 sp. nov., isolated from the sediment.</title>
        <authorList>
            <person name="Wang L."/>
            <person name="Zhang D."/>
        </authorList>
    </citation>
    <scope>NUCLEOTIDE SEQUENCE</scope>
    <source>
        <strain evidence="4">WL0058</strain>
    </source>
</reference>
<dbReference type="InterPro" id="IPR001608">
    <property type="entry name" value="Ala_racemase_N"/>
</dbReference>
<comment type="similarity">
    <text evidence="1">Belongs to the DSD1 family.</text>
</comment>
<dbReference type="Pfam" id="PF14031">
    <property type="entry name" value="D-ser_dehydrat"/>
    <property type="match status" value="1"/>
</dbReference>
<dbReference type="Proteomes" id="UP001196509">
    <property type="component" value="Unassembled WGS sequence"/>
</dbReference>
<dbReference type="Gene3D" id="3.20.20.10">
    <property type="entry name" value="Alanine racemase"/>
    <property type="match status" value="1"/>
</dbReference>
<feature type="domain" description="D-serine dehydratase-like" evidence="3">
    <location>
        <begin position="243"/>
        <end position="335"/>
    </location>
</feature>
<evidence type="ECO:0000313" key="5">
    <source>
        <dbReference type="Proteomes" id="UP001196509"/>
    </source>
</evidence>
<dbReference type="Gene3D" id="2.40.37.20">
    <property type="entry name" value="D-serine dehydratase-like domain"/>
    <property type="match status" value="1"/>
</dbReference>
<dbReference type="Pfam" id="PF01168">
    <property type="entry name" value="Ala_racemase_N"/>
    <property type="match status" value="1"/>
</dbReference>
<evidence type="ECO:0000256" key="1">
    <source>
        <dbReference type="ARBA" id="ARBA00005323"/>
    </source>
</evidence>